<dbReference type="KEGG" id="vg:54982893"/>
<name>A0A291LAJ9_9CAUD</name>
<proteinExistence type="predicted"/>
<evidence type="ECO:0000313" key="3">
    <source>
        <dbReference type="Proteomes" id="UP000228765"/>
    </source>
</evidence>
<organism evidence="2 3">
    <name type="scientific">Bordetella phage vB_BbrM_PHB04</name>
    <dbReference type="NCBI Taxonomy" id="2029657"/>
    <lineage>
        <taxon>Viruses</taxon>
        <taxon>Duplodnaviria</taxon>
        <taxon>Heunggongvirae</taxon>
        <taxon>Uroviricota</taxon>
        <taxon>Caudoviricetes</taxon>
        <taxon>Phabquatrovirus</taxon>
        <taxon>Phabquatrovirus PHB04</taxon>
    </lineage>
</organism>
<reference evidence="2 3" key="1">
    <citation type="submission" date="2017-08" db="EMBL/GenBank/DDBJ databases">
        <title>Complete genome sequence of a novel bacteriophage infecting Bordetella bronchiseptica.</title>
        <authorList>
            <person name="Chen Y."/>
            <person name="Song J."/>
            <person name="Wu B."/>
        </authorList>
    </citation>
    <scope>NUCLEOTIDE SEQUENCE [LARGE SCALE GENOMIC DNA]</scope>
</reference>
<dbReference type="GeneID" id="54982893"/>
<dbReference type="RefSeq" id="YP_009792685.1">
    <property type="nucleotide sequence ID" value="NC_047861.1"/>
</dbReference>
<feature type="region of interest" description="Disordered" evidence="1">
    <location>
        <begin position="99"/>
        <end position="143"/>
    </location>
</feature>
<keyword evidence="3" id="KW-1185">Reference proteome</keyword>
<evidence type="ECO:0000313" key="2">
    <source>
        <dbReference type="EMBL" id="ATI15637.1"/>
    </source>
</evidence>
<sequence length="143" mass="15116">MPKVICTLPNASELISGVKFEPHERGVISEDISDDLAETFLAIRGYELDGEKKPTKPPVDDAELEELRAKAAALEIKVNGKWGRDRLTAEIEKAEAKKAADAEAEQKAAEEEAAQKAAADEAAQKAADEAANGGAGGESENNA</sequence>
<feature type="compositionally biased region" description="Low complexity" evidence="1">
    <location>
        <begin position="129"/>
        <end position="143"/>
    </location>
</feature>
<accession>A0A291LAJ9</accession>
<evidence type="ECO:0000256" key="1">
    <source>
        <dbReference type="SAM" id="MobiDB-lite"/>
    </source>
</evidence>
<feature type="compositionally biased region" description="Basic and acidic residues" evidence="1">
    <location>
        <begin position="99"/>
        <end position="128"/>
    </location>
</feature>
<dbReference type="Proteomes" id="UP000228765">
    <property type="component" value="Segment"/>
</dbReference>
<dbReference type="EMBL" id="MF663786">
    <property type="protein sequence ID" value="ATI15637.1"/>
    <property type="molecule type" value="Genomic_DNA"/>
</dbReference>
<protein>
    <submittedName>
        <fullName evidence="2">Uncharacterized protein</fullName>
    </submittedName>
</protein>